<evidence type="ECO:0000256" key="1">
    <source>
        <dbReference type="SAM" id="SignalP"/>
    </source>
</evidence>
<accession>A0A1G6VIX5</accession>
<reference evidence="3" key="1">
    <citation type="submission" date="2016-10" db="EMBL/GenBank/DDBJ databases">
        <authorList>
            <person name="Varghese N."/>
            <person name="Submissions S."/>
        </authorList>
    </citation>
    <scope>NUCLEOTIDE SEQUENCE [LARGE SCALE GENOMIC DNA]</scope>
    <source>
        <strain evidence="3">DSM 25811 / CCM 8410 / LMG 26954 / E90</strain>
    </source>
</reference>
<dbReference type="RefSeq" id="WP_090391402.1">
    <property type="nucleotide sequence ID" value="NZ_FMZO01000010.1"/>
</dbReference>
<organism evidence="2 3">
    <name type="scientific">Niabella drilacis (strain DSM 25811 / CCM 8410 / CCUG 62505 / LMG 26954 / E90)</name>
    <dbReference type="NCBI Taxonomy" id="1285928"/>
    <lineage>
        <taxon>Bacteria</taxon>
        <taxon>Pseudomonadati</taxon>
        <taxon>Bacteroidota</taxon>
        <taxon>Chitinophagia</taxon>
        <taxon>Chitinophagales</taxon>
        <taxon>Chitinophagaceae</taxon>
        <taxon>Niabella</taxon>
    </lineage>
</organism>
<dbReference type="STRING" id="1285928.SAMN04487894_11034"/>
<dbReference type="EMBL" id="FMZO01000010">
    <property type="protein sequence ID" value="SDD53343.1"/>
    <property type="molecule type" value="Genomic_DNA"/>
</dbReference>
<evidence type="ECO:0000313" key="2">
    <source>
        <dbReference type="EMBL" id="SDD53343.1"/>
    </source>
</evidence>
<keyword evidence="3" id="KW-1185">Reference proteome</keyword>
<dbReference type="Proteomes" id="UP000198757">
    <property type="component" value="Unassembled WGS sequence"/>
</dbReference>
<protein>
    <recommendedName>
        <fullName evidence="4">Peptidase MA superfamily protein</fullName>
    </recommendedName>
</protein>
<feature type="signal peptide" evidence="1">
    <location>
        <begin position="1"/>
        <end position="23"/>
    </location>
</feature>
<evidence type="ECO:0000313" key="3">
    <source>
        <dbReference type="Proteomes" id="UP000198757"/>
    </source>
</evidence>
<sequence length="385" mass="44370">MKRIFLLISFVATAHCISAQRLAVNLSDQNNINPLYKKDLLIRTLDSFFTYGGDGQKSGKYWDKKDLNFFGYPFDLTTYGYNGKGESFLRPVFLGAIDFIPRRQYLVKIAFLPFADSLKGNMGRVVNLIANYDKATDGFTFERYTNYFTRDWYQLQVGNILFYKELKATFSIQQAKACNRYNDSIAAVFKVPPKKIIYYSCKDPVQMFNLMGYDFRYEMFLSRTGGRAEWGGVKPPLNHFIYSGNNKEYYPHEIAHFYIGELYTTNEPCRIAYEGIATYIGGTEQKPLRTVGRSLYQYLQKYRNVSVSQLLFEDVRTDDDVSRLYAAGGILAGLIYEKKGLEGWRQFLALPCSKMEEALPLLLGTRKTLKQAIIDEAKKISEGRR</sequence>
<proteinExistence type="predicted"/>
<evidence type="ECO:0008006" key="4">
    <source>
        <dbReference type="Google" id="ProtNLM"/>
    </source>
</evidence>
<name>A0A1G6VIX5_NIADE</name>
<keyword evidence="1" id="KW-0732">Signal</keyword>
<dbReference type="OrthoDB" id="788362at2"/>
<feature type="chain" id="PRO_5011729540" description="Peptidase MA superfamily protein" evidence="1">
    <location>
        <begin position="24"/>
        <end position="385"/>
    </location>
</feature>
<gene>
    <name evidence="2" type="ORF">SAMN04487894_11034</name>
</gene>
<dbReference type="AlphaFoldDB" id="A0A1G6VIX5"/>